<dbReference type="GO" id="GO:0005829">
    <property type="term" value="C:cytosol"/>
    <property type="evidence" value="ECO:0007669"/>
    <property type="project" value="UniProtKB-SubCell"/>
</dbReference>
<keyword evidence="20" id="KW-1185">Reference proteome</keyword>
<dbReference type="InterPro" id="IPR036457">
    <property type="entry name" value="PPM-type-like_dom_sf"/>
</dbReference>
<evidence type="ECO:0000256" key="5">
    <source>
        <dbReference type="ARBA" id="ARBA00013081"/>
    </source>
</evidence>
<keyword evidence="10 16" id="KW-0378">Hydrolase</keyword>
<keyword evidence="6" id="KW-0963">Cytoplasm</keyword>
<comment type="similarity">
    <text evidence="4 16">Belongs to the PP2C family.</text>
</comment>
<sequence length="497" mass="55317">MLPKMLYYQRPWAVRPRRKLGGAFMEKPDTEKHIETGTGNQLRYVVGSMQGWRNEMEDTHVARIGLGTAEFAGWSFFAVCDGHAGRQVADYTAQHLLNTILACSEFHEATTGTRTATEKNDLMHLVFAKSFLTLDLQMRRLPGVANGEERSGTTVISVLIGPDAVYFSNLGDSRGIAVSNGSLMVVTEDHKPYRAGEQKRISSAGGHVSMQRINGNLAVSRALGDYDYKNRLDRGPFEQLVSPEPDLYPLPRRSEDEFIVLACDGVWDVMSSEEFYRLVRYQLTLSASLDHVCSTLIDICLGRGSRDNISISIILFPGAPTPSDEIKLLDRQLDYSIERAVCEIVSACPNGTVMDGTSLTHLVGECLEDYKVKQPEGSGGAKNKRLMIEKLWQQMRPDKPLRPDSGEVSTATILKVLGNRTLSSRLNFKPLLRNRSGIARDQRAKLTLPGVKISQDSLLKPEVDLRLTSPNGDERDRRKGDTSTDAIDRKGDRLMKK</sequence>
<dbReference type="GO" id="GO:0016020">
    <property type="term" value="C:membrane"/>
    <property type="evidence" value="ECO:0007669"/>
    <property type="project" value="UniProtKB-SubCell"/>
</dbReference>
<comment type="cofactor">
    <cofactor evidence="1">
        <name>Mn(2+)</name>
        <dbReference type="ChEBI" id="CHEBI:29035"/>
    </cofactor>
</comment>
<keyword evidence="7" id="KW-0597">Phosphoprotein</keyword>
<dbReference type="GO" id="GO:0030145">
    <property type="term" value="F:manganese ion binding"/>
    <property type="evidence" value="ECO:0007669"/>
    <property type="project" value="InterPro"/>
</dbReference>
<evidence type="ECO:0000256" key="10">
    <source>
        <dbReference type="ARBA" id="ARBA00022801"/>
    </source>
</evidence>
<keyword evidence="11" id="KW-0460">Magnesium</keyword>
<evidence type="ECO:0000256" key="1">
    <source>
        <dbReference type="ARBA" id="ARBA00001936"/>
    </source>
</evidence>
<dbReference type="GO" id="GO:0004722">
    <property type="term" value="F:protein serine/threonine phosphatase activity"/>
    <property type="evidence" value="ECO:0007669"/>
    <property type="project" value="UniProtKB-EC"/>
</dbReference>
<dbReference type="PANTHER" id="PTHR13832:SF803">
    <property type="entry name" value="PROTEIN PHOSPHATASE 1G"/>
    <property type="match status" value="1"/>
</dbReference>
<keyword evidence="12 16" id="KW-0904">Protein phosphatase</keyword>
<dbReference type="Proteomes" id="UP000192578">
    <property type="component" value="Unassembled WGS sequence"/>
</dbReference>
<dbReference type="EMBL" id="MTYJ01000092">
    <property type="protein sequence ID" value="OQV15179.1"/>
    <property type="molecule type" value="Genomic_DNA"/>
</dbReference>
<dbReference type="EC" id="3.1.3.16" evidence="5"/>
<dbReference type="PROSITE" id="PS01032">
    <property type="entry name" value="PPM_1"/>
    <property type="match status" value="1"/>
</dbReference>
<evidence type="ECO:0000256" key="7">
    <source>
        <dbReference type="ARBA" id="ARBA00022553"/>
    </source>
</evidence>
<evidence type="ECO:0000259" key="18">
    <source>
        <dbReference type="PROSITE" id="PS51746"/>
    </source>
</evidence>
<dbReference type="InterPro" id="IPR000222">
    <property type="entry name" value="PP2C_BS"/>
</dbReference>
<name>A0A1W0WJ28_HYPEX</name>
<dbReference type="InterPro" id="IPR001932">
    <property type="entry name" value="PPM-type_phosphatase-like_dom"/>
</dbReference>
<evidence type="ECO:0000256" key="3">
    <source>
        <dbReference type="ARBA" id="ARBA00004635"/>
    </source>
</evidence>
<keyword evidence="14" id="KW-0464">Manganese</keyword>
<dbReference type="PROSITE" id="PS51746">
    <property type="entry name" value="PPM_2"/>
    <property type="match status" value="1"/>
</dbReference>
<dbReference type="PANTHER" id="PTHR13832">
    <property type="entry name" value="PROTEIN PHOSPHATASE 2C"/>
    <property type="match status" value="1"/>
</dbReference>
<dbReference type="CDD" id="cd00143">
    <property type="entry name" value="PP2Cc"/>
    <property type="match status" value="1"/>
</dbReference>
<keyword evidence="9" id="KW-0479">Metal-binding</keyword>
<evidence type="ECO:0000256" key="15">
    <source>
        <dbReference type="ARBA" id="ARBA00023288"/>
    </source>
</evidence>
<evidence type="ECO:0000256" key="4">
    <source>
        <dbReference type="ARBA" id="ARBA00006702"/>
    </source>
</evidence>
<dbReference type="Gene3D" id="3.60.40.10">
    <property type="entry name" value="PPM-type phosphatase domain"/>
    <property type="match status" value="1"/>
</dbReference>
<dbReference type="GO" id="GO:0000287">
    <property type="term" value="F:magnesium ion binding"/>
    <property type="evidence" value="ECO:0007669"/>
    <property type="project" value="InterPro"/>
</dbReference>
<gene>
    <name evidence="19" type="ORF">BV898_10564</name>
</gene>
<reference evidence="20" key="1">
    <citation type="submission" date="2017-01" db="EMBL/GenBank/DDBJ databases">
        <title>Comparative genomics of anhydrobiosis in the tardigrade Hypsibius dujardini.</title>
        <authorList>
            <person name="Yoshida Y."/>
            <person name="Koutsovoulos G."/>
            <person name="Laetsch D."/>
            <person name="Stevens L."/>
            <person name="Kumar S."/>
            <person name="Horikawa D."/>
            <person name="Ishino K."/>
            <person name="Komine S."/>
            <person name="Tomita M."/>
            <person name="Blaxter M."/>
            <person name="Arakawa K."/>
        </authorList>
    </citation>
    <scope>NUCLEOTIDE SEQUENCE [LARGE SCALE GENOMIC DNA]</scope>
    <source>
        <strain evidence="20">Z151</strain>
    </source>
</reference>
<dbReference type="AlphaFoldDB" id="A0A1W0WJ28"/>
<evidence type="ECO:0000256" key="8">
    <source>
        <dbReference type="ARBA" id="ARBA00022707"/>
    </source>
</evidence>
<evidence type="ECO:0000256" key="12">
    <source>
        <dbReference type="ARBA" id="ARBA00022912"/>
    </source>
</evidence>
<comment type="caution">
    <text evidence="19">The sequence shown here is derived from an EMBL/GenBank/DDBJ whole genome shotgun (WGS) entry which is preliminary data.</text>
</comment>
<evidence type="ECO:0000256" key="14">
    <source>
        <dbReference type="ARBA" id="ARBA00023211"/>
    </source>
</evidence>
<evidence type="ECO:0000313" key="19">
    <source>
        <dbReference type="EMBL" id="OQV15179.1"/>
    </source>
</evidence>
<feature type="compositionally biased region" description="Basic and acidic residues" evidence="17">
    <location>
        <begin position="472"/>
        <end position="497"/>
    </location>
</feature>
<evidence type="ECO:0000256" key="6">
    <source>
        <dbReference type="ARBA" id="ARBA00022490"/>
    </source>
</evidence>
<keyword evidence="8" id="KW-0519">Myristate</keyword>
<feature type="region of interest" description="Disordered" evidence="17">
    <location>
        <begin position="464"/>
        <end position="497"/>
    </location>
</feature>
<keyword evidence="13" id="KW-0472">Membrane</keyword>
<evidence type="ECO:0000256" key="17">
    <source>
        <dbReference type="SAM" id="MobiDB-lite"/>
    </source>
</evidence>
<dbReference type="Pfam" id="PF00481">
    <property type="entry name" value="PP2C"/>
    <property type="match status" value="1"/>
</dbReference>
<evidence type="ECO:0000256" key="9">
    <source>
        <dbReference type="ARBA" id="ARBA00022723"/>
    </source>
</evidence>
<dbReference type="SMART" id="SM00332">
    <property type="entry name" value="PP2Cc"/>
    <property type="match status" value="1"/>
</dbReference>
<protein>
    <recommendedName>
        <fullName evidence="5">protein-serine/threonine phosphatase</fullName>
        <ecNumber evidence="5">3.1.3.16</ecNumber>
    </recommendedName>
</protein>
<organism evidence="19 20">
    <name type="scientific">Hypsibius exemplaris</name>
    <name type="common">Freshwater tardigrade</name>
    <dbReference type="NCBI Taxonomy" id="2072580"/>
    <lineage>
        <taxon>Eukaryota</taxon>
        <taxon>Metazoa</taxon>
        <taxon>Ecdysozoa</taxon>
        <taxon>Tardigrada</taxon>
        <taxon>Eutardigrada</taxon>
        <taxon>Parachela</taxon>
        <taxon>Hypsibioidea</taxon>
        <taxon>Hypsibiidae</taxon>
        <taxon>Hypsibius</taxon>
    </lineage>
</organism>
<evidence type="ECO:0000256" key="13">
    <source>
        <dbReference type="ARBA" id="ARBA00023136"/>
    </source>
</evidence>
<dbReference type="InterPro" id="IPR015655">
    <property type="entry name" value="PP2C"/>
</dbReference>
<evidence type="ECO:0000313" key="20">
    <source>
        <dbReference type="Proteomes" id="UP000192578"/>
    </source>
</evidence>
<comment type="subcellular location">
    <subcellularLocation>
        <location evidence="2">Cytoplasm</location>
        <location evidence="2">Cytosol</location>
    </subcellularLocation>
    <subcellularLocation>
        <location evidence="3">Membrane</location>
        <topology evidence="3">Lipid-anchor</topology>
    </subcellularLocation>
</comment>
<evidence type="ECO:0000256" key="2">
    <source>
        <dbReference type="ARBA" id="ARBA00004514"/>
    </source>
</evidence>
<dbReference type="InterPro" id="IPR012911">
    <property type="entry name" value="PP2C_C"/>
</dbReference>
<keyword evidence="15" id="KW-0449">Lipoprotein</keyword>
<evidence type="ECO:0000256" key="16">
    <source>
        <dbReference type="RuleBase" id="RU003465"/>
    </source>
</evidence>
<dbReference type="Pfam" id="PF07830">
    <property type="entry name" value="PP2C_C"/>
    <property type="match status" value="1"/>
</dbReference>
<evidence type="ECO:0000256" key="11">
    <source>
        <dbReference type="ARBA" id="ARBA00022842"/>
    </source>
</evidence>
<accession>A0A1W0WJ28</accession>
<feature type="domain" description="PPM-type phosphatase" evidence="18">
    <location>
        <begin position="43"/>
        <end position="316"/>
    </location>
</feature>
<proteinExistence type="inferred from homology"/>
<dbReference type="SUPFAM" id="SSF81606">
    <property type="entry name" value="PP2C-like"/>
    <property type="match status" value="1"/>
</dbReference>
<dbReference type="OrthoDB" id="10264738at2759"/>